<reference evidence="2" key="1">
    <citation type="submission" date="2021-01" db="EMBL/GenBank/DDBJ databases">
        <authorList>
            <person name="Corre E."/>
            <person name="Pelletier E."/>
            <person name="Niang G."/>
            <person name="Scheremetjew M."/>
            <person name="Finn R."/>
            <person name="Kale V."/>
            <person name="Holt S."/>
            <person name="Cochrane G."/>
            <person name="Meng A."/>
            <person name="Brown T."/>
            <person name="Cohen L."/>
        </authorList>
    </citation>
    <scope>NUCLEOTIDE SEQUENCE</scope>
    <source>
        <strain evidence="2">CCAP 1951/1</strain>
    </source>
</reference>
<evidence type="ECO:0000313" key="2">
    <source>
        <dbReference type="EMBL" id="CAD9092398.1"/>
    </source>
</evidence>
<dbReference type="EMBL" id="HBGF01003673">
    <property type="protein sequence ID" value="CAD9092398.1"/>
    <property type="molecule type" value="Transcribed_RNA"/>
</dbReference>
<feature type="region of interest" description="Disordered" evidence="1">
    <location>
        <begin position="389"/>
        <end position="418"/>
    </location>
</feature>
<evidence type="ECO:0000256" key="1">
    <source>
        <dbReference type="SAM" id="MobiDB-lite"/>
    </source>
</evidence>
<feature type="compositionally biased region" description="Basic and acidic residues" evidence="1">
    <location>
        <begin position="400"/>
        <end position="410"/>
    </location>
</feature>
<dbReference type="AlphaFoldDB" id="A0A7S1PPM6"/>
<sequence>MAHQRAGSSTPSPAREHVSAATYAHAKTTGDPGAPFYFGHSPGAMAPPRGKQMQPRDIDARRFHTGECRDDAMDEEARKLEEQRSAFDRKMGDSDAAHRGKRMFGEGAHKANAYLFVEYGSFPPPKARPFGQTRDTSPEKLEPFVHRGNDIAREREISKIASTPSAFDKNFADGPLQGFFRMRGGPGETPLSTKRAQRGLLDGVMEKTDDAALHRTGKRVLHHEDGVLAADPNPIPGLHGVGVGQEDRFDRIRPREKKETMPPMQPHFGTKHDAKYGVHGFTTAPPAPPPEERSGWFNWTEDRQRCPVNDAGFDPLALKKEYCSPGDPLNHPQRLKRIDLGTPQTHYLLRNDRRAQDQMKAQCVKMYPRNMSEADDVVVGFRGLGDAEREAALQKPRGVRHLEPHHEQPRRARSSLDTYELSSDYYHRAYAQDHAPK</sequence>
<organism evidence="2">
    <name type="scientific">Neobodo designis</name>
    <name type="common">Flagellated protozoan</name>
    <name type="synonym">Bodo designis</name>
    <dbReference type="NCBI Taxonomy" id="312471"/>
    <lineage>
        <taxon>Eukaryota</taxon>
        <taxon>Discoba</taxon>
        <taxon>Euglenozoa</taxon>
        <taxon>Kinetoplastea</taxon>
        <taxon>Metakinetoplastina</taxon>
        <taxon>Neobodonida</taxon>
        <taxon>Neobodo</taxon>
    </lineage>
</organism>
<feature type="region of interest" description="Disordered" evidence="1">
    <location>
        <begin position="1"/>
        <end position="61"/>
    </location>
</feature>
<name>A0A7S1PPM6_NEODS</name>
<protein>
    <submittedName>
        <fullName evidence="2">Uncharacterized protein</fullName>
    </submittedName>
</protein>
<gene>
    <name evidence="2" type="ORF">NDES1114_LOCUS2539</name>
</gene>
<feature type="compositionally biased region" description="Polar residues" evidence="1">
    <location>
        <begin position="1"/>
        <end position="12"/>
    </location>
</feature>
<accession>A0A7S1PPM6</accession>
<proteinExistence type="predicted"/>